<feature type="signal peptide" evidence="1">
    <location>
        <begin position="1"/>
        <end position="18"/>
    </location>
</feature>
<comment type="caution">
    <text evidence="3">The sequence shown here is derived from an EMBL/GenBank/DDBJ whole genome shotgun (WGS) entry which is preliminary data.</text>
</comment>
<keyword evidence="1" id="KW-0732">Signal</keyword>
<dbReference type="EMBL" id="QUOU01000001">
    <property type="protein sequence ID" value="REL29006.1"/>
    <property type="molecule type" value="Genomic_DNA"/>
</dbReference>
<dbReference type="AlphaFoldDB" id="A0A3E0TWI8"/>
<reference evidence="3 4" key="1">
    <citation type="submission" date="2018-08" db="EMBL/GenBank/DDBJ databases">
        <title>Thalassotalea euphylliae genome.</title>
        <authorList>
            <person name="Summers S."/>
            <person name="Rice S.A."/>
            <person name="Freckelton M.L."/>
            <person name="Nedved B.T."/>
            <person name="Hadfield M.G."/>
        </authorList>
    </citation>
    <scope>NUCLEOTIDE SEQUENCE [LARGE SCALE GENOMIC DNA]</scope>
    <source>
        <strain evidence="3 4">H1</strain>
    </source>
</reference>
<dbReference type="Pfam" id="PF00884">
    <property type="entry name" value="Sulfatase"/>
    <property type="match status" value="1"/>
</dbReference>
<dbReference type="InterPro" id="IPR017850">
    <property type="entry name" value="Alkaline_phosphatase_core_sf"/>
</dbReference>
<protein>
    <submittedName>
        <fullName evidence="3">DUF4976 domain-containing protein</fullName>
    </submittedName>
</protein>
<evidence type="ECO:0000313" key="4">
    <source>
        <dbReference type="Proteomes" id="UP000256478"/>
    </source>
</evidence>
<evidence type="ECO:0000256" key="1">
    <source>
        <dbReference type="SAM" id="SignalP"/>
    </source>
</evidence>
<accession>A0A3E0TWI8</accession>
<organism evidence="3 4">
    <name type="scientific">Thalassotalea euphylliae</name>
    <dbReference type="NCBI Taxonomy" id="1655234"/>
    <lineage>
        <taxon>Bacteria</taxon>
        <taxon>Pseudomonadati</taxon>
        <taxon>Pseudomonadota</taxon>
        <taxon>Gammaproteobacteria</taxon>
        <taxon>Alteromonadales</taxon>
        <taxon>Colwelliaceae</taxon>
        <taxon>Thalassotalea</taxon>
    </lineage>
</organism>
<dbReference type="InterPro" id="IPR052701">
    <property type="entry name" value="GAG_Ulvan_Degrading_Sulfatases"/>
</dbReference>
<dbReference type="OrthoDB" id="9803751at2"/>
<dbReference type="PANTHER" id="PTHR43751">
    <property type="entry name" value="SULFATASE"/>
    <property type="match status" value="1"/>
</dbReference>
<sequence length="476" mass="53808">MVRLLSCFLVVLSLFSNAELNSTDARPNILLVLADDLGYGDLGSYGQTKIRTPNIDSLAESGVLFTQHYAGSTVCGPSRASLLTGFHTGHSPIRGNPKWTASGNPVEISPSYPSLGLVMQNAGYQTSLIGKWGMADGKEFNLDAMPNQNGFDFFYGYKTHLAAHHFYWHEMYRNNDKEIIQGNGYLTNTGVYTHDLFTDEALHYLDGVDASSPFFMMLSYTIPHKAITVPDDSKSQYLNLGWPERKLQTNGHYKNDPEGNVSYAGMVSRLDRDIGKLVSKLKSEGLYENTLIIFTSDNGHEYDNGFFDSNGPLKGMKRDLYEGGIRVPMIVLWPNAIKQGRKSEHVSAFWDYMDTFCEIAKTACPDSDGISFLPTLLGDKEQKKHEYLYWEFNEAKGPTQALRVEDYKLVKRYKMPIELYDLSRDISEESNLLATKTDSEYLEIAINMEKQLKEARTHNPEFILKKLPNPWKKTPK</sequence>
<gene>
    <name evidence="3" type="ORF">DXX93_17960</name>
</gene>
<dbReference type="InterPro" id="IPR000917">
    <property type="entry name" value="Sulfatase_N"/>
</dbReference>
<evidence type="ECO:0000259" key="2">
    <source>
        <dbReference type="Pfam" id="PF00884"/>
    </source>
</evidence>
<proteinExistence type="predicted"/>
<feature type="chain" id="PRO_5017564075" evidence="1">
    <location>
        <begin position="19"/>
        <end position="476"/>
    </location>
</feature>
<dbReference type="PANTHER" id="PTHR43751:SF3">
    <property type="entry name" value="SULFATASE N-TERMINAL DOMAIN-CONTAINING PROTEIN"/>
    <property type="match status" value="1"/>
</dbReference>
<dbReference type="SUPFAM" id="SSF53649">
    <property type="entry name" value="Alkaline phosphatase-like"/>
    <property type="match status" value="1"/>
</dbReference>
<feature type="domain" description="Sulfatase N-terminal" evidence="2">
    <location>
        <begin position="27"/>
        <end position="358"/>
    </location>
</feature>
<dbReference type="CDD" id="cd16145">
    <property type="entry name" value="ARS_like"/>
    <property type="match status" value="1"/>
</dbReference>
<evidence type="ECO:0000313" key="3">
    <source>
        <dbReference type="EMBL" id="REL29006.1"/>
    </source>
</evidence>
<name>A0A3E0TWI8_9GAMM</name>
<dbReference type="Gene3D" id="3.40.720.10">
    <property type="entry name" value="Alkaline Phosphatase, subunit A"/>
    <property type="match status" value="1"/>
</dbReference>
<dbReference type="Proteomes" id="UP000256478">
    <property type="component" value="Unassembled WGS sequence"/>
</dbReference>